<accession>A0A9W9W3T2</accession>
<dbReference type="GeneID" id="81369883"/>
<keyword evidence="3" id="KW-1185">Reference proteome</keyword>
<organism evidence="2 3">
    <name type="scientific">Penicillium cosmopolitanum</name>
    <dbReference type="NCBI Taxonomy" id="1131564"/>
    <lineage>
        <taxon>Eukaryota</taxon>
        <taxon>Fungi</taxon>
        <taxon>Dikarya</taxon>
        <taxon>Ascomycota</taxon>
        <taxon>Pezizomycotina</taxon>
        <taxon>Eurotiomycetes</taxon>
        <taxon>Eurotiomycetidae</taxon>
        <taxon>Eurotiales</taxon>
        <taxon>Aspergillaceae</taxon>
        <taxon>Penicillium</taxon>
    </lineage>
</organism>
<dbReference type="RefSeq" id="XP_056490205.1">
    <property type="nucleotide sequence ID" value="XM_056630903.1"/>
</dbReference>
<dbReference type="EMBL" id="JAPZBU010000006">
    <property type="protein sequence ID" value="KAJ5398153.1"/>
    <property type="molecule type" value="Genomic_DNA"/>
</dbReference>
<protein>
    <recommendedName>
        <fullName evidence="1">Methyltransferase domain-containing protein</fullName>
    </recommendedName>
</protein>
<dbReference type="InterPro" id="IPR029063">
    <property type="entry name" value="SAM-dependent_MTases_sf"/>
</dbReference>
<dbReference type="Proteomes" id="UP001147747">
    <property type="component" value="Unassembled WGS sequence"/>
</dbReference>
<name>A0A9W9W3T2_9EURO</name>
<dbReference type="OrthoDB" id="5339271at2759"/>
<comment type="caution">
    <text evidence="2">The sequence shown here is derived from an EMBL/GenBank/DDBJ whole genome shotgun (WGS) entry which is preliminary data.</text>
</comment>
<dbReference type="InterPro" id="IPR041698">
    <property type="entry name" value="Methyltransf_25"/>
</dbReference>
<dbReference type="CDD" id="cd02440">
    <property type="entry name" value="AdoMet_MTases"/>
    <property type="match status" value="1"/>
</dbReference>
<dbReference type="AlphaFoldDB" id="A0A9W9W3T2"/>
<evidence type="ECO:0000259" key="1">
    <source>
        <dbReference type="Pfam" id="PF13649"/>
    </source>
</evidence>
<gene>
    <name evidence="2" type="ORF">N7509_006266</name>
</gene>
<feature type="domain" description="Methyltransferase" evidence="1">
    <location>
        <begin position="59"/>
        <end position="169"/>
    </location>
</feature>
<dbReference type="Gene3D" id="3.40.50.150">
    <property type="entry name" value="Vaccinia Virus protein VP39"/>
    <property type="match status" value="1"/>
</dbReference>
<evidence type="ECO:0000313" key="3">
    <source>
        <dbReference type="Proteomes" id="UP001147747"/>
    </source>
</evidence>
<dbReference type="SUPFAM" id="SSF53335">
    <property type="entry name" value="S-adenosyl-L-methionine-dependent methyltransferases"/>
    <property type="match status" value="1"/>
</dbReference>
<reference evidence="2" key="2">
    <citation type="journal article" date="2023" name="IMA Fungus">
        <title>Comparative genomic study of the Penicillium genus elucidates a diverse pangenome and 15 lateral gene transfer events.</title>
        <authorList>
            <person name="Petersen C."/>
            <person name="Sorensen T."/>
            <person name="Nielsen M.R."/>
            <person name="Sondergaard T.E."/>
            <person name="Sorensen J.L."/>
            <person name="Fitzpatrick D.A."/>
            <person name="Frisvad J.C."/>
            <person name="Nielsen K.L."/>
        </authorList>
    </citation>
    <scope>NUCLEOTIDE SEQUENCE</scope>
    <source>
        <strain evidence="2">IBT 29677</strain>
    </source>
</reference>
<evidence type="ECO:0000313" key="2">
    <source>
        <dbReference type="EMBL" id="KAJ5398153.1"/>
    </source>
</evidence>
<sequence length="292" mass="32938">MTLTFDEQPSDLYSSPYLVDYYDLVAPNSRSVDDASFYWDVYQKLLALRSPTPEDPFVIMDVGTGTGRVLHGLESNAINSECEFVNTELIGVDNAQHMLDKAEIITTGILKDVVSWVHGSALNLTEIMDPRKHQKVDLLIFSIGSISHLSERGQPEKFLDQASKVLRPGTGRAYVSIYDGSLLNPNKKIAFHQPQGVSEIRSVVFPSIVYRESDHRGELKGNVKFVKFELEVVNSENQSVLETNHISMKMRQWMEDELILLSSKTDASFVESIRGAHETFYVFKLVTETESQ</sequence>
<proteinExistence type="predicted"/>
<reference evidence="2" key="1">
    <citation type="submission" date="2022-12" db="EMBL/GenBank/DDBJ databases">
        <authorList>
            <person name="Petersen C."/>
        </authorList>
    </citation>
    <scope>NUCLEOTIDE SEQUENCE</scope>
    <source>
        <strain evidence="2">IBT 29677</strain>
    </source>
</reference>
<dbReference type="Pfam" id="PF13649">
    <property type="entry name" value="Methyltransf_25"/>
    <property type="match status" value="1"/>
</dbReference>